<keyword evidence="1" id="KW-0472">Membrane</keyword>
<evidence type="ECO:0000256" key="1">
    <source>
        <dbReference type="SAM" id="Phobius"/>
    </source>
</evidence>
<accession>A0A822Y9W6</accession>
<evidence type="ECO:0000313" key="3">
    <source>
        <dbReference type="Proteomes" id="UP000607653"/>
    </source>
</evidence>
<keyword evidence="3" id="KW-1185">Reference proteome</keyword>
<keyword evidence="1" id="KW-0812">Transmembrane</keyword>
<organism evidence="2 3">
    <name type="scientific">Nelumbo nucifera</name>
    <name type="common">Sacred lotus</name>
    <dbReference type="NCBI Taxonomy" id="4432"/>
    <lineage>
        <taxon>Eukaryota</taxon>
        <taxon>Viridiplantae</taxon>
        <taxon>Streptophyta</taxon>
        <taxon>Embryophyta</taxon>
        <taxon>Tracheophyta</taxon>
        <taxon>Spermatophyta</taxon>
        <taxon>Magnoliopsida</taxon>
        <taxon>Proteales</taxon>
        <taxon>Nelumbonaceae</taxon>
        <taxon>Nelumbo</taxon>
    </lineage>
</organism>
<reference evidence="2 3" key="1">
    <citation type="journal article" date="2020" name="Mol. Biol. Evol.">
        <title>Distinct Expression and Methylation Patterns for Genes with Different Fates following a Single Whole-Genome Duplication in Flowering Plants.</title>
        <authorList>
            <person name="Shi T."/>
            <person name="Rahmani R.S."/>
            <person name="Gugger P.F."/>
            <person name="Wang M."/>
            <person name="Li H."/>
            <person name="Zhang Y."/>
            <person name="Li Z."/>
            <person name="Wang Q."/>
            <person name="Van de Peer Y."/>
            <person name="Marchal K."/>
            <person name="Chen J."/>
        </authorList>
    </citation>
    <scope>NUCLEOTIDE SEQUENCE [LARGE SCALE GENOMIC DNA]</scope>
    <source>
        <tissue evidence="2">Leaf</tissue>
    </source>
</reference>
<proteinExistence type="predicted"/>
<feature type="transmembrane region" description="Helical" evidence="1">
    <location>
        <begin position="15"/>
        <end position="32"/>
    </location>
</feature>
<dbReference type="Proteomes" id="UP000607653">
    <property type="component" value="Unassembled WGS sequence"/>
</dbReference>
<evidence type="ECO:0000313" key="2">
    <source>
        <dbReference type="EMBL" id="DAD27926.1"/>
    </source>
</evidence>
<protein>
    <submittedName>
        <fullName evidence="2">Uncharacterized protein</fullName>
    </submittedName>
</protein>
<name>A0A822Y9W6_NELNU</name>
<comment type="caution">
    <text evidence="2">The sequence shown here is derived from an EMBL/GenBank/DDBJ whole genome shotgun (WGS) entry which is preliminary data.</text>
</comment>
<keyword evidence="1" id="KW-1133">Transmembrane helix</keyword>
<gene>
    <name evidence="2" type="ORF">HUJ06_029394</name>
</gene>
<dbReference type="AlphaFoldDB" id="A0A822Y9W6"/>
<dbReference type="EMBL" id="DUZY01000002">
    <property type="protein sequence ID" value="DAD27926.1"/>
    <property type="molecule type" value="Genomic_DNA"/>
</dbReference>
<sequence>MLSDADILRAPCCDLWLVTLLSTFASVIYLPCTHLLTTANLRCVLLQNCPNFESWSGVFHILSLLVYERNVNAS</sequence>